<dbReference type="EMBL" id="CP047121">
    <property type="protein sequence ID" value="QHB53089.1"/>
    <property type="molecule type" value="Genomic_DNA"/>
</dbReference>
<evidence type="ECO:0000256" key="2">
    <source>
        <dbReference type="PROSITE-ProRule" id="PRU00335"/>
    </source>
</evidence>
<dbReference type="SUPFAM" id="SSF46689">
    <property type="entry name" value="Homeodomain-like"/>
    <property type="match status" value="1"/>
</dbReference>
<dbReference type="SMR" id="A0A6P1E909"/>
<feature type="domain" description="HTH tetR-type" evidence="3">
    <location>
        <begin position="3"/>
        <end position="63"/>
    </location>
</feature>
<accession>A0A6P1E909</accession>
<sequence length="182" mass="21457">MKKITQQKIIETAVLLIGQTQNTEVTLSQIADKLGITHAALYKHFKNKQDLWEAVAKCWFNNQILGKINLKPEDYASLSEFLYAWLWAFANAKKKAYNEDQRMFDLNTQYVDNHPFVLRNVLTEAYKTIDQFMNYHDPNYERAEAILSTFSVFNLPMFSQTWDLPNYQERFETIWDLIKSGI</sequence>
<evidence type="ECO:0000256" key="1">
    <source>
        <dbReference type="ARBA" id="ARBA00023125"/>
    </source>
</evidence>
<dbReference type="Gene3D" id="1.10.357.10">
    <property type="entry name" value="Tetracycline Repressor, domain 2"/>
    <property type="match status" value="1"/>
</dbReference>
<dbReference type="GO" id="GO:0003677">
    <property type="term" value="F:DNA binding"/>
    <property type="evidence" value="ECO:0007669"/>
    <property type="project" value="UniProtKB-UniRule"/>
</dbReference>
<dbReference type="PANTHER" id="PTHR43479:SF11">
    <property type="entry name" value="ACREF_ENVCD OPERON REPRESSOR-RELATED"/>
    <property type="match status" value="1"/>
</dbReference>
<dbReference type="Pfam" id="PF00440">
    <property type="entry name" value="TetR_N"/>
    <property type="match status" value="1"/>
</dbReference>
<dbReference type="PROSITE" id="PS50977">
    <property type="entry name" value="HTH_TETR_2"/>
    <property type="match status" value="1"/>
</dbReference>
<dbReference type="InterPro" id="IPR001647">
    <property type="entry name" value="HTH_TetR"/>
</dbReference>
<name>A0A6P1E909_LENHI</name>
<proteinExistence type="predicted"/>
<dbReference type="InterPro" id="IPR009057">
    <property type="entry name" value="Homeodomain-like_sf"/>
</dbReference>
<protein>
    <submittedName>
        <fullName evidence="4">TetR family transcriptional regulator</fullName>
    </submittedName>
</protein>
<dbReference type="Proteomes" id="UP000465035">
    <property type="component" value="Chromosome"/>
</dbReference>
<dbReference type="GeneID" id="69059343"/>
<dbReference type="RefSeq" id="WP_003550456.1">
    <property type="nucleotide sequence ID" value="NZ_CABKOL010000106.1"/>
</dbReference>
<gene>
    <name evidence="4" type="ORF">GQR93_13255</name>
</gene>
<feature type="DNA-binding region" description="H-T-H motif" evidence="2">
    <location>
        <begin position="26"/>
        <end position="45"/>
    </location>
</feature>
<organism evidence="4 5">
    <name type="scientific">Lentilactobacillus hilgardii</name>
    <name type="common">Lactobacillus hilgardii</name>
    <dbReference type="NCBI Taxonomy" id="1588"/>
    <lineage>
        <taxon>Bacteria</taxon>
        <taxon>Bacillati</taxon>
        <taxon>Bacillota</taxon>
        <taxon>Bacilli</taxon>
        <taxon>Lactobacillales</taxon>
        <taxon>Lactobacillaceae</taxon>
        <taxon>Lentilactobacillus</taxon>
    </lineage>
</organism>
<evidence type="ECO:0000313" key="5">
    <source>
        <dbReference type="Proteomes" id="UP000465035"/>
    </source>
</evidence>
<dbReference type="PANTHER" id="PTHR43479">
    <property type="entry name" value="ACREF/ENVCD OPERON REPRESSOR-RELATED"/>
    <property type="match status" value="1"/>
</dbReference>
<keyword evidence="1 2" id="KW-0238">DNA-binding</keyword>
<reference evidence="4 5" key="1">
    <citation type="submission" date="2019-12" db="EMBL/GenBank/DDBJ databases">
        <title>Lactobacillus hilgardii FLUB.</title>
        <authorList>
            <person name="Gustaw K."/>
        </authorList>
    </citation>
    <scope>NUCLEOTIDE SEQUENCE [LARGE SCALE GENOMIC DNA]</scope>
    <source>
        <strain evidence="4 5">FLUB</strain>
    </source>
</reference>
<evidence type="ECO:0000259" key="3">
    <source>
        <dbReference type="PROSITE" id="PS50977"/>
    </source>
</evidence>
<dbReference type="AlphaFoldDB" id="A0A6P1E909"/>
<dbReference type="InterPro" id="IPR050624">
    <property type="entry name" value="HTH-type_Tx_Regulator"/>
</dbReference>
<evidence type="ECO:0000313" key="4">
    <source>
        <dbReference type="EMBL" id="QHB53089.1"/>
    </source>
</evidence>